<name>A0ACC3CAU6_PYRYE</name>
<gene>
    <name evidence="1" type="ORF">I4F81_009434</name>
</gene>
<reference evidence="1" key="1">
    <citation type="submission" date="2019-11" db="EMBL/GenBank/DDBJ databases">
        <title>Nori genome reveals adaptations in red seaweeds to the harsh intertidal environment.</title>
        <authorList>
            <person name="Wang D."/>
            <person name="Mao Y."/>
        </authorList>
    </citation>
    <scope>NUCLEOTIDE SEQUENCE</scope>
    <source>
        <tissue evidence="1">Gametophyte</tissue>
    </source>
</reference>
<protein>
    <submittedName>
        <fullName evidence="1">Uncharacterized protein</fullName>
    </submittedName>
</protein>
<keyword evidence="2" id="KW-1185">Reference proteome</keyword>
<dbReference type="EMBL" id="CM020619">
    <property type="protein sequence ID" value="KAK1866922.1"/>
    <property type="molecule type" value="Genomic_DNA"/>
</dbReference>
<comment type="caution">
    <text evidence="1">The sequence shown here is derived from an EMBL/GenBank/DDBJ whole genome shotgun (WGS) entry which is preliminary data.</text>
</comment>
<accession>A0ACC3CAU6</accession>
<evidence type="ECO:0000313" key="1">
    <source>
        <dbReference type="EMBL" id="KAK1866922.1"/>
    </source>
</evidence>
<organism evidence="1 2">
    <name type="scientific">Pyropia yezoensis</name>
    <name type="common">Susabi-nori</name>
    <name type="synonym">Porphyra yezoensis</name>
    <dbReference type="NCBI Taxonomy" id="2788"/>
    <lineage>
        <taxon>Eukaryota</taxon>
        <taxon>Rhodophyta</taxon>
        <taxon>Bangiophyceae</taxon>
        <taxon>Bangiales</taxon>
        <taxon>Bangiaceae</taxon>
        <taxon>Pyropia</taxon>
    </lineage>
</organism>
<dbReference type="Proteomes" id="UP000798662">
    <property type="component" value="Chromosome 2"/>
</dbReference>
<sequence>MAAHTIITGETGNTYTLLEKIGSGAYGTVYKGLWQQLGRHVAVKRVATGRFSVDEERALRSEIELFKNLKHPHIVNYIEAVHASDDYLDIVMEYVEGGSLFAVINHIRRSLPPDACLSAYCEGDEDDNFDDMLGDFDDGAFAAPSSDSALSQERMRQSDGDPLSSMIAPSSSSHLSDRLLKLDLDDVPLHQPSSVPESVFDWGEPPAAGVHGREPDSSAPASAPPWPEPIFDDADALADVTLTEKPLAMPAGDYPAPETPVRSAGGSRSVVTGRLPQHPEAAAERARAAAERANWARARAAMLALDGPPAPAAVAADTLVHILRDHPEQGAALMYEPGLIPLLELLERGDVTDERRTIALLNIALALAYTSCGNEPPSGRCYLDDDLLSDGWLSVEASGGDSSSSSGSRERMGPPPSAGHRHNRSASLDFLPFLVGAEEGASRPAAPVHQISAQRLSPGVRAAWSVPSGALGSYPLVRDVREDLCLAGFLPVAMRLCDRRRPAAVRLRAAQLLDVVLELPSTLQMLVACRGFTVYVDMLSDGEDEDRVDGDGGRARQASLSAAFPLPPRQRRLQVMMWELWELALRGINRMLNMESGRYKRDFCRRFAWCGLLEPIAAALLRTGQGGRQGLLPDASDVAIDGSSPSPFEHRIVALARLLQSFAARADSVVKARMATAGVLEPMIAALQQGTTVDSGSRVNGWTGSDAGGQGARPGLDAVAAGEDAAHVSARTADTPTTTPPVCTQATSFPALPAGSGSSMRLPDAPQPSLPTAAREALFNCLRDLSRDPLTHEALTSAGALRVLVGELGRPSTSVELARCVVSSVCDLCMVSAERQEAAAVAGLVPHLEVAIRSHDVNLSAVCISIYSGLGLAGPRSRAALSAASGVDTYTQLLSSSTTLARWQARILSSLAEWLDVDAAHVEARLSSTAAVNHVVVCMSRLQLRHAEAMLEPYRALVATSRTVNKALGGRRTLIRLFTQWLSPPGWAAATPPSLMGGVREQALLLSGQLDALRGCN</sequence>
<evidence type="ECO:0000313" key="2">
    <source>
        <dbReference type="Proteomes" id="UP000798662"/>
    </source>
</evidence>
<proteinExistence type="predicted"/>